<accession>A0ABV8Y3P4</accession>
<proteinExistence type="predicted"/>
<gene>
    <name evidence="4" type="ORF">ACFO0P_07190</name>
</gene>
<dbReference type="Gene3D" id="3.30.70.100">
    <property type="match status" value="1"/>
</dbReference>
<organism evidence="4 5">
    <name type="scientific">Deinococcus sonorensis</name>
    <dbReference type="NCBI Taxonomy" id="309891"/>
    <lineage>
        <taxon>Bacteria</taxon>
        <taxon>Thermotogati</taxon>
        <taxon>Deinococcota</taxon>
        <taxon>Deinococci</taxon>
        <taxon>Deinococcales</taxon>
        <taxon>Deinococcaceae</taxon>
        <taxon>Deinococcus</taxon>
    </lineage>
</organism>
<evidence type="ECO:0000313" key="4">
    <source>
        <dbReference type="EMBL" id="MFC4453554.1"/>
    </source>
</evidence>
<dbReference type="InterPro" id="IPR006121">
    <property type="entry name" value="HMA_dom"/>
</dbReference>
<dbReference type="InterPro" id="IPR036163">
    <property type="entry name" value="HMA_dom_sf"/>
</dbReference>
<evidence type="ECO:0000313" key="5">
    <source>
        <dbReference type="Proteomes" id="UP001595939"/>
    </source>
</evidence>
<dbReference type="Pfam" id="PF00403">
    <property type="entry name" value="HMA"/>
    <property type="match status" value="1"/>
</dbReference>
<dbReference type="CDD" id="cd00371">
    <property type="entry name" value="HMA"/>
    <property type="match status" value="1"/>
</dbReference>
<feature type="transmembrane region" description="Helical" evidence="2">
    <location>
        <begin position="91"/>
        <end position="111"/>
    </location>
</feature>
<name>A0ABV8Y3P4_9DEIO</name>
<evidence type="ECO:0000256" key="1">
    <source>
        <dbReference type="ARBA" id="ARBA00022967"/>
    </source>
</evidence>
<evidence type="ECO:0000256" key="2">
    <source>
        <dbReference type="SAM" id="Phobius"/>
    </source>
</evidence>
<feature type="domain" description="HMA" evidence="3">
    <location>
        <begin position="12"/>
        <end position="46"/>
    </location>
</feature>
<keyword evidence="2" id="KW-1133">Transmembrane helix</keyword>
<evidence type="ECO:0000259" key="3">
    <source>
        <dbReference type="Pfam" id="PF00403"/>
    </source>
</evidence>
<dbReference type="PANTHER" id="PTHR43520">
    <property type="entry name" value="ATP7, ISOFORM B"/>
    <property type="match status" value="1"/>
</dbReference>
<keyword evidence="2" id="KW-0812">Transmembrane</keyword>
<protein>
    <submittedName>
        <fullName evidence="4">Cation transporter</fullName>
    </submittedName>
</protein>
<comment type="caution">
    <text evidence="4">The sequence shown here is derived from an EMBL/GenBank/DDBJ whole genome shotgun (WGS) entry which is preliminary data.</text>
</comment>
<dbReference type="PANTHER" id="PTHR43520:SF8">
    <property type="entry name" value="P-TYPE CU(+) TRANSPORTER"/>
    <property type="match status" value="1"/>
</dbReference>
<dbReference type="EMBL" id="JBHSEG010000002">
    <property type="protein sequence ID" value="MFC4453554.1"/>
    <property type="molecule type" value="Genomic_DNA"/>
</dbReference>
<sequence>MPKTIGAGGQSMTCARCVGRVERGLKKVDGDLNAGVNLATERATVRELPGSVSPIIRDAGYEVLEEPAGLSRNDQQREAREREVTHLRGQVVFSAVFALPLLLLAMVPMLIPRVENLPMMTFGHDVTRTLNRVMLALAQPTQFGSGRRFSRLGWKSLKNASPEMNTLAMGIDMVLAEVLPSGKSDAAKPLQAQGERVAFVETASTTRLRSLRRTWAGPAPRERAWTWRRRT</sequence>
<keyword evidence="2" id="KW-0472">Membrane</keyword>
<dbReference type="SUPFAM" id="SSF55008">
    <property type="entry name" value="HMA, heavy metal-associated domain"/>
    <property type="match status" value="1"/>
</dbReference>
<reference evidence="5" key="1">
    <citation type="journal article" date="2019" name="Int. J. Syst. Evol. Microbiol.">
        <title>The Global Catalogue of Microorganisms (GCM) 10K type strain sequencing project: providing services to taxonomists for standard genome sequencing and annotation.</title>
        <authorList>
            <consortium name="The Broad Institute Genomics Platform"/>
            <consortium name="The Broad Institute Genome Sequencing Center for Infectious Disease"/>
            <person name="Wu L."/>
            <person name="Ma J."/>
        </authorList>
    </citation>
    <scope>NUCLEOTIDE SEQUENCE [LARGE SCALE GENOMIC DNA]</scope>
    <source>
        <strain evidence="5">CCUG 39970</strain>
    </source>
</reference>
<keyword evidence="1" id="KW-1278">Translocase</keyword>
<dbReference type="Proteomes" id="UP001595939">
    <property type="component" value="Unassembled WGS sequence"/>
</dbReference>
<keyword evidence="5" id="KW-1185">Reference proteome</keyword>